<evidence type="ECO:0000256" key="3">
    <source>
        <dbReference type="SAM" id="SignalP"/>
    </source>
</evidence>
<reference evidence="5" key="1">
    <citation type="journal article" date="2021" name="Sci. Rep.">
        <title>Diploid genomic architecture of Nitzschia inconspicua, an elite biomass production diatom.</title>
        <authorList>
            <person name="Oliver A."/>
            <person name="Podell S."/>
            <person name="Pinowska A."/>
            <person name="Traller J.C."/>
            <person name="Smith S.R."/>
            <person name="McClure R."/>
            <person name="Beliaev A."/>
            <person name="Bohutskyi P."/>
            <person name="Hill E.A."/>
            <person name="Rabines A."/>
            <person name="Zheng H."/>
            <person name="Allen L.Z."/>
            <person name="Kuo A."/>
            <person name="Grigoriev I.V."/>
            <person name="Allen A.E."/>
            <person name="Hazlebeck D."/>
            <person name="Allen E.E."/>
        </authorList>
    </citation>
    <scope>NUCLEOTIDE SEQUENCE</scope>
    <source>
        <strain evidence="5">Hildebrandi</strain>
    </source>
</reference>
<dbReference type="EMBL" id="JAGRRH010000050">
    <property type="protein sequence ID" value="KAG7338752.1"/>
    <property type="molecule type" value="Genomic_DNA"/>
</dbReference>
<reference evidence="5" key="2">
    <citation type="submission" date="2021-04" db="EMBL/GenBank/DDBJ databases">
        <authorList>
            <person name="Podell S."/>
        </authorList>
    </citation>
    <scope>NUCLEOTIDE SEQUENCE</scope>
    <source>
        <strain evidence="5">Hildebrandi</strain>
    </source>
</reference>
<evidence type="ECO:0000256" key="1">
    <source>
        <dbReference type="ARBA" id="ARBA00004474"/>
    </source>
</evidence>
<dbReference type="PANTHER" id="PTHR31906">
    <property type="entry name" value="PLASTID-LIPID-ASSOCIATED PROTEIN 4, CHLOROPLASTIC-RELATED"/>
    <property type="match status" value="1"/>
</dbReference>
<dbReference type="Proteomes" id="UP000693970">
    <property type="component" value="Unassembled WGS sequence"/>
</dbReference>
<dbReference type="AlphaFoldDB" id="A0A9K3K893"/>
<dbReference type="InterPro" id="IPR006843">
    <property type="entry name" value="PAP/fibrillin_dom"/>
</dbReference>
<evidence type="ECO:0000313" key="6">
    <source>
        <dbReference type="EMBL" id="KAG7356523.1"/>
    </source>
</evidence>
<evidence type="ECO:0000313" key="5">
    <source>
        <dbReference type="EMBL" id="KAG7338752.1"/>
    </source>
</evidence>
<sequence>MPVSRVIFRDVVPILTIIALLNLAGCRPNILQCCDAFTTSTWFQRQSMCHGVIASSSSRVTIHSTPSADINIPKSELDRKRLLSSLTEWIAKAPKNGIDTPPDLATKIEEICQQLEEMTPNPSPTQIPSLLNGFWYMMWTNYSPAGPSSGKLGPFIGNVYQDLQLDDDAVARNIFRLDFPLPIMGELTATPSIRDDTTIAIAFVKVGTKLAGFLPFGPNIEFEQNKEIRLWDHIYVDDDYRILYAKNAASDANSVSSSDGLSNSIKDRGFLYVMKRADGDRFSTNI</sequence>
<feature type="signal peptide" evidence="3">
    <location>
        <begin position="1"/>
        <end position="26"/>
    </location>
</feature>
<dbReference type="Pfam" id="PF04755">
    <property type="entry name" value="PAP_fibrillin"/>
    <property type="match status" value="1"/>
</dbReference>
<dbReference type="OrthoDB" id="195665at2759"/>
<evidence type="ECO:0000259" key="4">
    <source>
        <dbReference type="Pfam" id="PF04755"/>
    </source>
</evidence>
<accession>A0A9K3K893</accession>
<comment type="caution">
    <text evidence="5">The sequence shown here is derived from an EMBL/GenBank/DDBJ whole genome shotgun (WGS) entry which is preliminary data.</text>
</comment>
<evidence type="ECO:0000313" key="7">
    <source>
        <dbReference type="Proteomes" id="UP000693970"/>
    </source>
</evidence>
<keyword evidence="3" id="KW-0732">Signal</keyword>
<feature type="domain" description="Plastid lipid-associated protein/fibrillin conserved" evidence="4">
    <location>
        <begin position="82"/>
        <end position="206"/>
    </location>
</feature>
<proteinExistence type="predicted"/>
<name>A0A9K3K893_9STRA</name>
<organism evidence="5 7">
    <name type="scientific">Nitzschia inconspicua</name>
    <dbReference type="NCBI Taxonomy" id="303405"/>
    <lineage>
        <taxon>Eukaryota</taxon>
        <taxon>Sar</taxon>
        <taxon>Stramenopiles</taxon>
        <taxon>Ochrophyta</taxon>
        <taxon>Bacillariophyta</taxon>
        <taxon>Bacillariophyceae</taxon>
        <taxon>Bacillariophycidae</taxon>
        <taxon>Bacillariales</taxon>
        <taxon>Bacillariaceae</taxon>
        <taxon>Nitzschia</taxon>
    </lineage>
</organism>
<comment type="subcellular location">
    <subcellularLocation>
        <location evidence="1">Plastid</location>
    </subcellularLocation>
</comment>
<feature type="chain" id="PRO_5039844357" evidence="3">
    <location>
        <begin position="27"/>
        <end position="286"/>
    </location>
</feature>
<dbReference type="EMBL" id="JAGRRH010000015">
    <property type="protein sequence ID" value="KAG7356523.1"/>
    <property type="molecule type" value="Genomic_DNA"/>
</dbReference>
<gene>
    <name evidence="6" type="ORF">IV203_001209</name>
    <name evidence="5" type="ORF">IV203_002506</name>
</gene>
<dbReference type="InterPro" id="IPR039633">
    <property type="entry name" value="PAP"/>
</dbReference>
<protein>
    <submittedName>
        <fullName evidence="5">Plastid lipid-associated PAP/fibrillin family protein</fullName>
    </submittedName>
</protein>
<evidence type="ECO:0000256" key="2">
    <source>
        <dbReference type="ARBA" id="ARBA00022640"/>
    </source>
</evidence>
<dbReference type="GO" id="GO:0009536">
    <property type="term" value="C:plastid"/>
    <property type="evidence" value="ECO:0007669"/>
    <property type="project" value="UniProtKB-SubCell"/>
</dbReference>
<keyword evidence="7" id="KW-1185">Reference proteome</keyword>
<keyword evidence="2" id="KW-0934">Plastid</keyword>